<comment type="subcellular location">
    <subcellularLocation>
        <location evidence="3">Cytoplasm</location>
    </subcellularLocation>
</comment>
<dbReference type="InterPro" id="IPR038277">
    <property type="entry name" value="UreF_sf"/>
</dbReference>
<proteinExistence type="inferred from homology"/>
<comment type="similarity">
    <text evidence="3">Belongs to the UreF family.</text>
</comment>
<comment type="function">
    <text evidence="3">Required for maturation of urease via the functional incorporation of the urease nickel metallocenter.</text>
</comment>
<comment type="subunit">
    <text evidence="3">UreD, UreF and UreG form a complex that acts as a GTP-hydrolysis-dependent molecular chaperone, activating the urease apoprotein by helping to assemble the nickel containing metallocenter of UreC. The UreE protein probably delivers the nickel.</text>
</comment>
<dbReference type="PANTHER" id="PTHR33620">
    <property type="entry name" value="UREASE ACCESSORY PROTEIN F"/>
    <property type="match status" value="1"/>
</dbReference>
<dbReference type="RefSeq" id="WP_081969074.1">
    <property type="nucleotide sequence ID" value="NZ_FNNA01000001.1"/>
</dbReference>
<evidence type="ECO:0000313" key="5">
    <source>
        <dbReference type="Proteomes" id="UP000182944"/>
    </source>
</evidence>
<evidence type="ECO:0000256" key="3">
    <source>
        <dbReference type="HAMAP-Rule" id="MF_01385"/>
    </source>
</evidence>
<name>A0A1H2S0L8_9RHOB</name>
<dbReference type="AlphaFoldDB" id="A0A1H2S0L8"/>
<dbReference type="STRING" id="1545044.SAMN05444276_101490"/>
<organism evidence="4 5">
    <name type="scientific">Paracoccus sanguinis</name>
    <dbReference type="NCBI Taxonomy" id="1545044"/>
    <lineage>
        <taxon>Bacteria</taxon>
        <taxon>Pseudomonadati</taxon>
        <taxon>Pseudomonadota</taxon>
        <taxon>Alphaproteobacteria</taxon>
        <taxon>Rhodobacterales</taxon>
        <taxon>Paracoccaceae</taxon>
        <taxon>Paracoccus</taxon>
    </lineage>
</organism>
<dbReference type="OrthoDB" id="9798772at2"/>
<keyword evidence="3" id="KW-0963">Cytoplasm</keyword>
<gene>
    <name evidence="3" type="primary">ureF</name>
    <name evidence="4" type="ORF">SAMN05444276_101490</name>
</gene>
<dbReference type="PIRSF" id="PIRSF009467">
    <property type="entry name" value="Ureas_acces_UreF"/>
    <property type="match status" value="1"/>
</dbReference>
<dbReference type="GO" id="GO:0016151">
    <property type="term" value="F:nickel cation binding"/>
    <property type="evidence" value="ECO:0007669"/>
    <property type="project" value="UniProtKB-UniRule"/>
</dbReference>
<reference evidence="5" key="1">
    <citation type="submission" date="2016-10" db="EMBL/GenBank/DDBJ databases">
        <authorList>
            <person name="Varghese N."/>
            <person name="Submissions S."/>
        </authorList>
    </citation>
    <scope>NUCLEOTIDE SEQUENCE [LARGE SCALE GENOMIC DNA]</scope>
    <source>
        <strain evidence="5">DSM 29303</strain>
    </source>
</reference>
<dbReference type="GO" id="GO:0005737">
    <property type="term" value="C:cytoplasm"/>
    <property type="evidence" value="ECO:0007669"/>
    <property type="project" value="UniProtKB-SubCell"/>
</dbReference>
<protein>
    <recommendedName>
        <fullName evidence="3">Urease accessory protein UreF</fullName>
    </recommendedName>
</protein>
<dbReference type="Pfam" id="PF01730">
    <property type="entry name" value="UreF"/>
    <property type="match status" value="1"/>
</dbReference>
<sequence>MAGPLATATEGAAADAFADALANDDAAARLVAVQLLSPAFPTGGFAYAQGLEWAMDAGIVTDAATLGDWIGAVLAHGALWSDAVLLALALRPGADPARLDALARALCLSPERLTETLEQGAAFARTAAALGLGAPSPAALPVAVGRALAPLGLPAPEVLALYLHGQALNLTLAAVRFLPLGQTEGQRLLAALGPAIRATAARAAAADEAALGTCALGAEIAQMRHETMPTRIFRS</sequence>
<dbReference type="InterPro" id="IPR002639">
    <property type="entry name" value="UreF"/>
</dbReference>
<evidence type="ECO:0000313" key="4">
    <source>
        <dbReference type="EMBL" id="SDW24634.1"/>
    </source>
</evidence>
<dbReference type="Gene3D" id="1.10.4190.10">
    <property type="entry name" value="Urease accessory protein UreF"/>
    <property type="match status" value="1"/>
</dbReference>
<dbReference type="Proteomes" id="UP000182944">
    <property type="component" value="Unassembled WGS sequence"/>
</dbReference>
<dbReference type="PANTHER" id="PTHR33620:SF1">
    <property type="entry name" value="UREASE ACCESSORY PROTEIN F"/>
    <property type="match status" value="1"/>
</dbReference>
<dbReference type="HAMAP" id="MF_01385">
    <property type="entry name" value="UreF"/>
    <property type="match status" value="1"/>
</dbReference>
<dbReference type="EMBL" id="FNNA01000001">
    <property type="protein sequence ID" value="SDW24634.1"/>
    <property type="molecule type" value="Genomic_DNA"/>
</dbReference>
<evidence type="ECO:0000256" key="2">
    <source>
        <dbReference type="ARBA" id="ARBA00023186"/>
    </source>
</evidence>
<evidence type="ECO:0000256" key="1">
    <source>
        <dbReference type="ARBA" id="ARBA00022988"/>
    </source>
</evidence>
<accession>A0A1H2S0L8</accession>
<keyword evidence="2 3" id="KW-0143">Chaperone</keyword>
<keyword evidence="5" id="KW-1185">Reference proteome</keyword>
<keyword evidence="1 3" id="KW-0996">Nickel insertion</keyword>